<comment type="caution">
    <text evidence="2">The sequence shown here is derived from an EMBL/GenBank/DDBJ whole genome shotgun (WGS) entry which is preliminary data.</text>
</comment>
<protein>
    <submittedName>
        <fullName evidence="2">Uncharacterized protein</fullName>
    </submittedName>
</protein>
<feature type="compositionally biased region" description="Acidic residues" evidence="1">
    <location>
        <begin position="220"/>
        <end position="229"/>
    </location>
</feature>
<evidence type="ECO:0000313" key="3">
    <source>
        <dbReference type="Proteomes" id="UP000835052"/>
    </source>
</evidence>
<reference evidence="2" key="1">
    <citation type="submission" date="2020-10" db="EMBL/GenBank/DDBJ databases">
        <authorList>
            <person name="Kikuchi T."/>
        </authorList>
    </citation>
    <scope>NUCLEOTIDE SEQUENCE</scope>
    <source>
        <strain evidence="2">NKZ352</strain>
    </source>
</reference>
<proteinExistence type="predicted"/>
<organism evidence="2 3">
    <name type="scientific">Caenorhabditis auriculariae</name>
    <dbReference type="NCBI Taxonomy" id="2777116"/>
    <lineage>
        <taxon>Eukaryota</taxon>
        <taxon>Metazoa</taxon>
        <taxon>Ecdysozoa</taxon>
        <taxon>Nematoda</taxon>
        <taxon>Chromadorea</taxon>
        <taxon>Rhabditida</taxon>
        <taxon>Rhabditina</taxon>
        <taxon>Rhabditomorpha</taxon>
        <taxon>Rhabditoidea</taxon>
        <taxon>Rhabditidae</taxon>
        <taxon>Peloderinae</taxon>
        <taxon>Caenorhabditis</taxon>
    </lineage>
</organism>
<dbReference type="OrthoDB" id="275177at2759"/>
<dbReference type="InterPro" id="IPR027417">
    <property type="entry name" value="P-loop_NTPase"/>
</dbReference>
<dbReference type="SUPFAM" id="SSF52540">
    <property type="entry name" value="P-loop containing nucleoside triphosphate hydrolases"/>
    <property type="match status" value="1"/>
</dbReference>
<evidence type="ECO:0000313" key="2">
    <source>
        <dbReference type="EMBL" id="CAD6198579.1"/>
    </source>
</evidence>
<feature type="region of interest" description="Disordered" evidence="1">
    <location>
        <begin position="199"/>
        <end position="229"/>
    </location>
</feature>
<dbReference type="Gene3D" id="3.40.50.300">
    <property type="entry name" value="P-loop containing nucleotide triphosphate hydrolases"/>
    <property type="match status" value="1"/>
</dbReference>
<evidence type="ECO:0000256" key="1">
    <source>
        <dbReference type="SAM" id="MobiDB-lite"/>
    </source>
</evidence>
<dbReference type="Pfam" id="PF08477">
    <property type="entry name" value="Roc"/>
    <property type="match status" value="1"/>
</dbReference>
<dbReference type="EMBL" id="CAJGYM010000130">
    <property type="protein sequence ID" value="CAD6198579.1"/>
    <property type="molecule type" value="Genomic_DNA"/>
</dbReference>
<name>A0A8S1HQ31_9PELO</name>
<dbReference type="AlphaFoldDB" id="A0A8S1HQ31"/>
<keyword evidence="3" id="KW-1185">Reference proteome</keyword>
<gene>
    <name evidence="2" type="ORF">CAUJ_LOCUS14485</name>
</gene>
<dbReference type="Proteomes" id="UP000835052">
    <property type="component" value="Unassembled WGS sequence"/>
</dbReference>
<accession>A0A8S1HQ31</accession>
<sequence>MSVEAPQFKTTNSRNRISKKILVVGPPKAGKTLISTFLGEYMGDDSTEFELEFYDSYRATKGVRIVEFESQEFSVEGNRMEIEVQLWDVSGDIKYEDCWPAIKEGVHGVILVANPDEHQGADLQMWYEEFIEKTHLSLDSVLVLLNEMGEKRTNDGVISDFKIQPPLNSAVCVACNLRFEGQNLKVEVNQFLISIIMQDDPHHRKPSSSESPPPGKAESDENIDDDDDF</sequence>